<dbReference type="EMBL" id="PIPQ01000001">
    <property type="protein sequence ID" value="RUO43718.1"/>
    <property type="molecule type" value="Genomic_DNA"/>
</dbReference>
<dbReference type="Gene3D" id="1.10.10.1800">
    <property type="entry name" value="tRNA uridine 5-carboxymethylaminomethyl modification enzyme MnmG/GidA"/>
    <property type="match status" value="1"/>
</dbReference>
<evidence type="ECO:0000256" key="3">
    <source>
        <dbReference type="ARBA" id="ARBA00007653"/>
    </source>
</evidence>
<dbReference type="RefSeq" id="WP_126756111.1">
    <property type="nucleotide sequence ID" value="NZ_PIPQ01000001.1"/>
</dbReference>
<accession>A0A432X8K1</accession>
<dbReference type="GO" id="GO:0030488">
    <property type="term" value="P:tRNA methylation"/>
    <property type="evidence" value="ECO:0007669"/>
    <property type="project" value="TreeGrafter"/>
</dbReference>
<comment type="caution">
    <text evidence="14">The sequence shown here is derived from an EMBL/GenBank/DDBJ whole genome shotgun (WGS) entry which is preliminary data.</text>
</comment>
<dbReference type="PROSITE" id="PS01280">
    <property type="entry name" value="GIDA_1"/>
    <property type="match status" value="1"/>
</dbReference>
<evidence type="ECO:0000256" key="11">
    <source>
        <dbReference type="ARBA" id="ARBA00031800"/>
    </source>
</evidence>
<dbReference type="HAMAP" id="MF_00129">
    <property type="entry name" value="MnmG_GidA"/>
    <property type="match status" value="1"/>
</dbReference>
<dbReference type="InterPro" id="IPR047001">
    <property type="entry name" value="MnmG_C_subdom"/>
</dbReference>
<dbReference type="PANTHER" id="PTHR11806:SF0">
    <property type="entry name" value="PROTEIN MTO1 HOMOLOG, MITOCHONDRIAL"/>
    <property type="match status" value="1"/>
</dbReference>
<evidence type="ECO:0000256" key="8">
    <source>
        <dbReference type="ARBA" id="ARBA00022827"/>
    </source>
</evidence>
<dbReference type="InterPro" id="IPR004416">
    <property type="entry name" value="MnmG"/>
</dbReference>
<dbReference type="InterPro" id="IPR002218">
    <property type="entry name" value="MnmG-rel"/>
</dbReference>
<dbReference type="PRINTS" id="PR00411">
    <property type="entry name" value="PNDRDTASEI"/>
</dbReference>
<name>A0A432X8K1_9GAMM</name>
<comment type="similarity">
    <text evidence="3 12">Belongs to the MnmG family.</text>
</comment>
<comment type="cofactor">
    <cofactor evidence="1 12">
        <name>FAD</name>
        <dbReference type="ChEBI" id="CHEBI:57692"/>
    </cofactor>
</comment>
<dbReference type="InterPro" id="IPR020595">
    <property type="entry name" value="MnmG-rel_CS"/>
</dbReference>
<evidence type="ECO:0000256" key="10">
    <source>
        <dbReference type="ARBA" id="ARBA00025948"/>
    </source>
</evidence>
<sequence length="637" mass="70565">MTKENKFDVIVIGGGHAGTEAALAAARMGQQTLLLTHNIDTLGQMSCNPAIGGIGKGHLVKEIDALGGLMAKGADHAGIQFRTLNASKGPAVRATRAQTDRQLYRSFIRKHLEQTPNLRIFQQACDDLIVSETGTGPRVEGVVTQMGLKFFASRVILTVGTFLGGQIHIGLSQYSGGRAGDPPSIALAQRLRALPFRVDRLKTGTPPRIDANTVDFSVMQEQPSDSPRPIFSYTGSHADQPRQISCYITHTNTQTHDIIRSGLDRSPMYSGVIEGVGPRYCPSIEDKVMRFASKESHQIFVEPEGLDTCELYPNGISTSLPYDVQLELVHSIRGFENAHITRPGYAIEYDFFDPRDLKKSLESKFIEGLYLAGQINGTTGYEEAGAQGLIAGMNAALAVQGRESWSPRRDEAYIGVLIDDLATLGTKEPYRMFTSRAEYRLLLREDNADIRLTEKGRELGLVGDAQYALFEKKMEQIEQEKQRLRSTWVHKDHPGLGELNQLLKSPISKEANLEELIRRPEVRYAELTNLPSFGPSIADQRTAEQVEIQIKYAGYIERQKDEIAKAIRHENTLLPLDFDYGTISGLSNEVIFKLNEHKPETVGQAARISGITPAAISMLLVHLKKLGLLRKFDKKRA</sequence>
<comment type="subunit">
    <text evidence="10 12">Homodimer. Heterotetramer of two MnmE and two MnmG subunits.</text>
</comment>
<evidence type="ECO:0000256" key="4">
    <source>
        <dbReference type="ARBA" id="ARBA00020461"/>
    </source>
</evidence>
<feature type="domain" description="tRNA uridine 5-carboxymethylaminomethyl modification enzyme C-terminal subdomain" evidence="13">
    <location>
        <begin position="550"/>
        <end position="621"/>
    </location>
</feature>
<dbReference type="InterPro" id="IPR040131">
    <property type="entry name" value="MnmG_N"/>
</dbReference>
<comment type="subcellular location">
    <subcellularLocation>
        <location evidence="12">Cytoplasm</location>
    </subcellularLocation>
</comment>
<evidence type="ECO:0000313" key="14">
    <source>
        <dbReference type="EMBL" id="RUO43718.1"/>
    </source>
</evidence>
<dbReference type="Pfam" id="PF01134">
    <property type="entry name" value="GIDA"/>
    <property type="match status" value="1"/>
</dbReference>
<evidence type="ECO:0000256" key="2">
    <source>
        <dbReference type="ARBA" id="ARBA00003717"/>
    </source>
</evidence>
<evidence type="ECO:0000256" key="5">
    <source>
        <dbReference type="ARBA" id="ARBA00022490"/>
    </source>
</evidence>
<dbReference type="NCBIfam" id="TIGR00136">
    <property type="entry name" value="mnmG_gidA"/>
    <property type="match status" value="1"/>
</dbReference>
<dbReference type="Pfam" id="PF21680">
    <property type="entry name" value="GIDA_C_1st"/>
    <property type="match status" value="1"/>
</dbReference>
<dbReference type="Gene3D" id="1.10.150.570">
    <property type="entry name" value="GidA associated domain, C-terminal subdomain"/>
    <property type="match status" value="1"/>
</dbReference>
<dbReference type="InterPro" id="IPR026904">
    <property type="entry name" value="MnmG_C"/>
</dbReference>
<comment type="caution">
    <text evidence="12">Lacks conserved residue(s) required for the propagation of feature annotation.</text>
</comment>
<dbReference type="SMART" id="SM01228">
    <property type="entry name" value="GIDA_assoc_3"/>
    <property type="match status" value="1"/>
</dbReference>
<keyword evidence="6 12" id="KW-0285">Flavoprotein</keyword>
<dbReference type="FunFam" id="3.50.50.60:FF:000010">
    <property type="entry name" value="tRNA uridine 5-carboxymethylaminomethyl modification enzyme MnmG"/>
    <property type="match status" value="1"/>
</dbReference>
<keyword evidence="8 12" id="KW-0274">FAD</keyword>
<comment type="function">
    <text evidence="2 12">NAD-binding protein involved in the addition of a carboxymethylaminomethyl (cmnm) group at the wobble position (U34) of certain tRNAs, forming tRNA-cmnm(5)s(2)U34.</text>
</comment>
<dbReference type="Pfam" id="PF13932">
    <property type="entry name" value="SAM_GIDA_C"/>
    <property type="match status" value="1"/>
</dbReference>
<dbReference type="FunFam" id="1.10.10.1800:FF:000001">
    <property type="entry name" value="tRNA uridine 5-carboxymethylaminomethyl modification enzyme MnmG"/>
    <property type="match status" value="1"/>
</dbReference>
<dbReference type="OrthoDB" id="9815560at2"/>
<dbReference type="Gene3D" id="3.50.50.60">
    <property type="entry name" value="FAD/NAD(P)-binding domain"/>
    <property type="match status" value="2"/>
</dbReference>
<evidence type="ECO:0000256" key="12">
    <source>
        <dbReference type="HAMAP-Rule" id="MF_00129"/>
    </source>
</evidence>
<dbReference type="PANTHER" id="PTHR11806">
    <property type="entry name" value="GLUCOSE INHIBITED DIVISION PROTEIN A"/>
    <property type="match status" value="1"/>
</dbReference>
<protein>
    <recommendedName>
        <fullName evidence="4 12">tRNA uridine 5-carboxymethylaminomethyl modification enzyme MnmG</fullName>
    </recommendedName>
    <alternativeName>
        <fullName evidence="11 12">Glucose-inhibited division protein A</fullName>
    </alternativeName>
</protein>
<evidence type="ECO:0000256" key="6">
    <source>
        <dbReference type="ARBA" id="ARBA00022630"/>
    </source>
</evidence>
<dbReference type="FunFam" id="3.50.50.60:FF:000002">
    <property type="entry name" value="tRNA uridine 5-carboxymethylaminomethyl modification enzyme MnmG"/>
    <property type="match status" value="1"/>
</dbReference>
<evidence type="ECO:0000313" key="15">
    <source>
        <dbReference type="Proteomes" id="UP000286976"/>
    </source>
</evidence>
<keyword evidence="5 12" id="KW-0963">Cytoplasm</keyword>
<dbReference type="InterPro" id="IPR049312">
    <property type="entry name" value="GIDA_C_N"/>
</dbReference>
<dbReference type="GO" id="GO:0050660">
    <property type="term" value="F:flavin adenine dinucleotide binding"/>
    <property type="evidence" value="ECO:0007669"/>
    <property type="project" value="UniProtKB-UniRule"/>
</dbReference>
<dbReference type="InterPro" id="IPR036188">
    <property type="entry name" value="FAD/NAD-bd_sf"/>
</dbReference>
<evidence type="ECO:0000256" key="1">
    <source>
        <dbReference type="ARBA" id="ARBA00001974"/>
    </source>
</evidence>
<gene>
    <name evidence="12" type="primary">mnmG</name>
    <name evidence="12" type="synonym">gidA</name>
    <name evidence="14" type="ORF">CWE15_00505</name>
</gene>
<organism evidence="14 15">
    <name type="scientific">Aliidiomarina taiwanensis</name>
    <dbReference type="NCBI Taxonomy" id="946228"/>
    <lineage>
        <taxon>Bacteria</taxon>
        <taxon>Pseudomonadati</taxon>
        <taxon>Pseudomonadota</taxon>
        <taxon>Gammaproteobacteria</taxon>
        <taxon>Alteromonadales</taxon>
        <taxon>Idiomarinaceae</taxon>
        <taxon>Aliidiomarina</taxon>
    </lineage>
</organism>
<feature type="binding site" evidence="12">
    <location>
        <begin position="13"/>
        <end position="18"/>
    </location>
    <ligand>
        <name>FAD</name>
        <dbReference type="ChEBI" id="CHEBI:57692"/>
    </ligand>
</feature>
<dbReference type="FunFam" id="1.10.150.570:FF:000001">
    <property type="entry name" value="tRNA uridine 5-carboxymethylaminomethyl modification enzyme MnmG"/>
    <property type="match status" value="1"/>
</dbReference>
<evidence type="ECO:0000259" key="13">
    <source>
        <dbReference type="SMART" id="SM01228"/>
    </source>
</evidence>
<dbReference type="Proteomes" id="UP000286976">
    <property type="component" value="Unassembled WGS sequence"/>
</dbReference>
<dbReference type="SUPFAM" id="SSF51905">
    <property type="entry name" value="FAD/NAD(P)-binding domain"/>
    <property type="match status" value="1"/>
</dbReference>
<keyword evidence="7 12" id="KW-0819">tRNA processing</keyword>
<dbReference type="InterPro" id="IPR044920">
    <property type="entry name" value="MnmG_C_subdom_sf"/>
</dbReference>
<feature type="binding site" evidence="12">
    <location>
        <begin position="277"/>
        <end position="291"/>
    </location>
    <ligand>
        <name>NAD(+)</name>
        <dbReference type="ChEBI" id="CHEBI:57540"/>
    </ligand>
</feature>
<proteinExistence type="inferred from homology"/>
<dbReference type="AlphaFoldDB" id="A0A432X8K1"/>
<reference evidence="14 15" key="1">
    <citation type="journal article" date="2011" name="Front. Microbiol.">
        <title>Genomic signatures of strain selection and enhancement in Bacillus atrophaeus var. globigii, a historical biowarfare simulant.</title>
        <authorList>
            <person name="Gibbons H.S."/>
            <person name="Broomall S.M."/>
            <person name="McNew L.A."/>
            <person name="Daligault H."/>
            <person name="Chapman C."/>
            <person name="Bruce D."/>
            <person name="Karavis M."/>
            <person name="Krepps M."/>
            <person name="McGregor P.A."/>
            <person name="Hong C."/>
            <person name="Park K.H."/>
            <person name="Akmal A."/>
            <person name="Feldman A."/>
            <person name="Lin J.S."/>
            <person name="Chang W.E."/>
            <person name="Higgs B.W."/>
            <person name="Demirev P."/>
            <person name="Lindquist J."/>
            <person name="Liem A."/>
            <person name="Fochler E."/>
            <person name="Read T.D."/>
            <person name="Tapia R."/>
            <person name="Johnson S."/>
            <person name="Bishop-Lilly K.A."/>
            <person name="Detter C."/>
            <person name="Han C."/>
            <person name="Sozhamannan S."/>
            <person name="Rosenzweig C.N."/>
            <person name="Skowronski E.W."/>
        </authorList>
    </citation>
    <scope>NUCLEOTIDE SEQUENCE [LARGE SCALE GENOMIC DNA]</scope>
    <source>
        <strain evidence="14 15">AIT1</strain>
    </source>
</reference>
<evidence type="ECO:0000256" key="9">
    <source>
        <dbReference type="ARBA" id="ARBA00023027"/>
    </source>
</evidence>
<evidence type="ECO:0000256" key="7">
    <source>
        <dbReference type="ARBA" id="ARBA00022694"/>
    </source>
</evidence>
<dbReference type="GO" id="GO:0005829">
    <property type="term" value="C:cytosol"/>
    <property type="evidence" value="ECO:0007669"/>
    <property type="project" value="TreeGrafter"/>
</dbReference>
<keyword evidence="15" id="KW-1185">Reference proteome</keyword>
<keyword evidence="9 12" id="KW-0520">NAD</keyword>
<dbReference type="PROSITE" id="PS01281">
    <property type="entry name" value="GIDA_2"/>
    <property type="match status" value="1"/>
</dbReference>
<dbReference type="GO" id="GO:0002098">
    <property type="term" value="P:tRNA wobble uridine modification"/>
    <property type="evidence" value="ECO:0007669"/>
    <property type="project" value="InterPro"/>
</dbReference>